<evidence type="ECO:0000256" key="1">
    <source>
        <dbReference type="SAM" id="MobiDB-lite"/>
    </source>
</evidence>
<dbReference type="InParanoid" id="A0A665X9D5"/>
<sequence length="692" mass="74828">MSNGDIYKVEKVFIKDSMDGGVGNIIPPPSKLHVINAQSENTPNHTATSTASMEAAVDKHRGVSCWQRHDSSGCAEVSLSCFENRASVSEDRMSPTNSADLFPTLASSRESILSEGSDKDKSWSAAHISSVTSPLSVSRTVSPCSSVRSGVFSPSVTQIKRHFLAPGSSLVHTPQTCFSSCESLSSSICPQSPPPRHRPPLTRLSLLTAILRKGRLPVLSSALKRPYTPCWPVSPVTLSFCNACSAATSVASIPLEFSSSLSRPWAQTQVKRCSEPVDSESVSGWEQTISPLPGKSSKLPQTQLPSFCSNLKSVPAAEHEGILDCATTEKLQNTQTDISAELKPSITHMCFKGLADSNLKKHINEQVPSSPQKLSHLPNSSLSQLHLLSQKLRSPPVCPPQFQPCQSQSPRVPVSSACTDAASPLPLKNTPGRSESPRSRSASKPATVSQGLQKSHCLSPSRYTPISFPGWASPTSSPTPTPSPAPPVRDFTPSPSLSLRSTTPSPRPGSGISDCSDREGKKRKTHKIKSSYKSLAAIPTNTLLLDQQAIDEQVERGNSPCDTDRCDVDTHAEMCSPAQLRQQSEELYAVIDEILANSSPAVMTVYFLSTLPKSLGRETKYVSSPGGFTKPGVIRPMTAIPRLRVEDEEEFYPNPFKKSEVSLSHLRKTNSLPTTTFTSQRENIQYVNIKTF</sequence>
<reference evidence="2" key="1">
    <citation type="submission" date="2021-04" db="EMBL/GenBank/DDBJ databases">
        <authorList>
            <consortium name="Wellcome Sanger Institute Data Sharing"/>
        </authorList>
    </citation>
    <scope>NUCLEOTIDE SEQUENCE [LARGE SCALE GENOMIC DNA]</scope>
</reference>
<reference evidence="2" key="3">
    <citation type="submission" date="2025-09" db="UniProtKB">
        <authorList>
            <consortium name="Ensembl"/>
        </authorList>
    </citation>
    <scope>IDENTIFICATION</scope>
</reference>
<dbReference type="Pfam" id="PF15274">
    <property type="entry name" value="MLIP"/>
    <property type="match status" value="1"/>
</dbReference>
<dbReference type="InterPro" id="IPR029331">
    <property type="entry name" value="MLIP"/>
</dbReference>
<feature type="compositionally biased region" description="Polar residues" evidence="1">
    <location>
        <begin position="439"/>
        <end position="464"/>
    </location>
</feature>
<protein>
    <recommendedName>
        <fullName evidence="4">Muscular LMNA interacting protein</fullName>
    </recommendedName>
</protein>
<name>A0A665X9D5_ECHNA</name>
<dbReference type="AlphaFoldDB" id="A0A665X9D5"/>
<feature type="compositionally biased region" description="Low complexity" evidence="1">
    <location>
        <begin position="493"/>
        <end position="511"/>
    </location>
</feature>
<dbReference type="PANTHER" id="PTHR31514">
    <property type="entry name" value="MUSCULAR LMNA-INTERACTING PROTEIN MLIP"/>
    <property type="match status" value="1"/>
</dbReference>
<reference evidence="2" key="2">
    <citation type="submission" date="2025-08" db="UniProtKB">
        <authorList>
            <consortium name="Ensembl"/>
        </authorList>
    </citation>
    <scope>IDENTIFICATION</scope>
</reference>
<evidence type="ECO:0000313" key="2">
    <source>
        <dbReference type="Ensembl" id="ENSENLP00000052579.1"/>
    </source>
</evidence>
<evidence type="ECO:0000313" key="3">
    <source>
        <dbReference type="Proteomes" id="UP000472264"/>
    </source>
</evidence>
<dbReference type="Ensembl" id="ENSENLT00000053847.1">
    <property type="protein sequence ID" value="ENSENLP00000052579.1"/>
    <property type="gene ID" value="ENSENLG00000021982.1"/>
</dbReference>
<evidence type="ECO:0008006" key="4">
    <source>
        <dbReference type="Google" id="ProtNLM"/>
    </source>
</evidence>
<dbReference type="PANTHER" id="PTHR31514:SF1">
    <property type="entry name" value="MUSCULAR LMNA-INTERACTING PROTEIN"/>
    <property type="match status" value="1"/>
</dbReference>
<dbReference type="OMA" id="NMEVFEV"/>
<dbReference type="Proteomes" id="UP000472264">
    <property type="component" value="Chromosome 15"/>
</dbReference>
<proteinExistence type="predicted"/>
<feature type="region of interest" description="Disordered" evidence="1">
    <location>
        <begin position="399"/>
        <end position="528"/>
    </location>
</feature>
<organism evidence="2 3">
    <name type="scientific">Echeneis naucrates</name>
    <name type="common">Live sharksucker</name>
    <dbReference type="NCBI Taxonomy" id="173247"/>
    <lineage>
        <taxon>Eukaryota</taxon>
        <taxon>Metazoa</taxon>
        <taxon>Chordata</taxon>
        <taxon>Craniata</taxon>
        <taxon>Vertebrata</taxon>
        <taxon>Euteleostomi</taxon>
        <taxon>Actinopterygii</taxon>
        <taxon>Neopterygii</taxon>
        <taxon>Teleostei</taxon>
        <taxon>Neoteleostei</taxon>
        <taxon>Acanthomorphata</taxon>
        <taxon>Carangaria</taxon>
        <taxon>Carangiformes</taxon>
        <taxon>Echeneidae</taxon>
        <taxon>Echeneis</taxon>
    </lineage>
</organism>
<accession>A0A665X9D5</accession>
<keyword evidence="3" id="KW-1185">Reference proteome</keyword>
<feature type="compositionally biased region" description="Pro residues" evidence="1">
    <location>
        <begin position="477"/>
        <end position="487"/>
    </location>
</feature>